<protein>
    <submittedName>
        <fullName evidence="2">Uncharacterized protein</fullName>
    </submittedName>
</protein>
<organism evidence="2 3">
    <name type="scientific">Oryza sativa subsp. japonica</name>
    <name type="common">Rice</name>
    <dbReference type="NCBI Taxonomy" id="39947"/>
    <lineage>
        <taxon>Eukaryota</taxon>
        <taxon>Viridiplantae</taxon>
        <taxon>Streptophyta</taxon>
        <taxon>Embryophyta</taxon>
        <taxon>Tracheophyta</taxon>
        <taxon>Spermatophyta</taxon>
        <taxon>Magnoliopsida</taxon>
        <taxon>Liliopsida</taxon>
        <taxon>Poales</taxon>
        <taxon>Poaceae</taxon>
        <taxon>BOP clade</taxon>
        <taxon>Oryzoideae</taxon>
        <taxon>Oryzeae</taxon>
        <taxon>Oryzinae</taxon>
        <taxon>Oryza</taxon>
        <taxon>Oryza sativa</taxon>
    </lineage>
</organism>
<dbReference type="AlphaFoldDB" id="Q67TV2"/>
<feature type="compositionally biased region" description="Basic and acidic residues" evidence="1">
    <location>
        <begin position="37"/>
        <end position="64"/>
    </location>
</feature>
<feature type="region of interest" description="Disordered" evidence="1">
    <location>
        <begin position="36"/>
        <end position="64"/>
    </location>
</feature>
<evidence type="ECO:0000313" key="3">
    <source>
        <dbReference type="Proteomes" id="UP000000763"/>
    </source>
</evidence>
<reference evidence="3" key="2">
    <citation type="journal article" date="2008" name="Nucleic Acids Res.">
        <title>The rice annotation project database (RAP-DB): 2008 update.</title>
        <authorList>
            <consortium name="The rice annotation project (RAP)"/>
        </authorList>
    </citation>
    <scope>GENOME REANNOTATION</scope>
    <source>
        <strain evidence="3">cv. Nipponbare</strain>
    </source>
</reference>
<gene>
    <name evidence="2" type="primary">B1012G11.40</name>
</gene>
<reference evidence="3" key="1">
    <citation type="journal article" date="2005" name="Nature">
        <title>The map-based sequence of the rice genome.</title>
        <authorList>
            <consortium name="International rice genome sequencing project (IRGSP)"/>
            <person name="Matsumoto T."/>
            <person name="Wu J."/>
            <person name="Kanamori H."/>
            <person name="Katayose Y."/>
            <person name="Fujisawa M."/>
            <person name="Namiki N."/>
            <person name="Mizuno H."/>
            <person name="Yamamoto K."/>
            <person name="Antonio B.A."/>
            <person name="Baba T."/>
            <person name="Sakata K."/>
            <person name="Nagamura Y."/>
            <person name="Aoki H."/>
            <person name="Arikawa K."/>
            <person name="Arita K."/>
            <person name="Bito T."/>
            <person name="Chiden Y."/>
            <person name="Fujitsuka N."/>
            <person name="Fukunaka R."/>
            <person name="Hamada M."/>
            <person name="Harada C."/>
            <person name="Hayashi A."/>
            <person name="Hijishita S."/>
            <person name="Honda M."/>
            <person name="Hosokawa S."/>
            <person name="Ichikawa Y."/>
            <person name="Idonuma A."/>
            <person name="Iijima M."/>
            <person name="Ikeda M."/>
            <person name="Ikeno M."/>
            <person name="Ito K."/>
            <person name="Ito S."/>
            <person name="Ito T."/>
            <person name="Ito Y."/>
            <person name="Ito Y."/>
            <person name="Iwabuchi A."/>
            <person name="Kamiya K."/>
            <person name="Karasawa W."/>
            <person name="Kurita K."/>
            <person name="Katagiri S."/>
            <person name="Kikuta A."/>
            <person name="Kobayashi H."/>
            <person name="Kobayashi N."/>
            <person name="Machita K."/>
            <person name="Maehara T."/>
            <person name="Masukawa M."/>
            <person name="Mizubayashi T."/>
            <person name="Mukai Y."/>
            <person name="Nagasaki H."/>
            <person name="Nagata Y."/>
            <person name="Naito S."/>
            <person name="Nakashima M."/>
            <person name="Nakama Y."/>
            <person name="Nakamichi Y."/>
            <person name="Nakamura M."/>
            <person name="Meguro A."/>
            <person name="Negishi M."/>
            <person name="Ohta I."/>
            <person name="Ohta T."/>
            <person name="Okamoto M."/>
            <person name="Ono N."/>
            <person name="Saji S."/>
            <person name="Sakaguchi M."/>
            <person name="Sakai K."/>
            <person name="Shibata M."/>
            <person name="Shimokawa T."/>
            <person name="Song J."/>
            <person name="Takazaki Y."/>
            <person name="Terasawa K."/>
            <person name="Tsugane M."/>
            <person name="Tsuji K."/>
            <person name="Ueda S."/>
            <person name="Waki K."/>
            <person name="Yamagata H."/>
            <person name="Yamamoto M."/>
            <person name="Yamamoto S."/>
            <person name="Yamane H."/>
            <person name="Yoshiki S."/>
            <person name="Yoshihara R."/>
            <person name="Yukawa K."/>
            <person name="Zhong H."/>
            <person name="Yano M."/>
            <person name="Yuan Q."/>
            <person name="Ouyang S."/>
            <person name="Liu J."/>
            <person name="Jones K.M."/>
            <person name="Gansberger K."/>
            <person name="Moffat K."/>
            <person name="Hill J."/>
            <person name="Bera J."/>
            <person name="Fadrosh D."/>
            <person name="Jin S."/>
            <person name="Johri S."/>
            <person name="Kim M."/>
            <person name="Overton L."/>
            <person name="Reardon M."/>
            <person name="Tsitrin T."/>
            <person name="Vuong H."/>
            <person name="Weaver B."/>
            <person name="Ciecko A."/>
            <person name="Tallon L."/>
            <person name="Jackson J."/>
            <person name="Pai G."/>
            <person name="Aken S.V."/>
            <person name="Utterback T."/>
            <person name="Reidmuller S."/>
            <person name="Feldblyum T."/>
            <person name="Hsiao J."/>
            <person name="Zismann V."/>
            <person name="Iobst S."/>
            <person name="de Vazeille A.R."/>
            <person name="Buell C.R."/>
            <person name="Ying K."/>
            <person name="Li Y."/>
            <person name="Lu T."/>
            <person name="Huang Y."/>
            <person name="Zhao Q."/>
            <person name="Feng Q."/>
            <person name="Zhang L."/>
            <person name="Zhu J."/>
            <person name="Weng Q."/>
            <person name="Mu J."/>
            <person name="Lu Y."/>
            <person name="Fan D."/>
            <person name="Liu Y."/>
            <person name="Guan J."/>
            <person name="Zhang Y."/>
            <person name="Yu S."/>
            <person name="Liu X."/>
            <person name="Zhang Y."/>
            <person name="Hong G."/>
            <person name="Han B."/>
            <person name="Choisne N."/>
            <person name="Demange N."/>
            <person name="Orjeda G."/>
            <person name="Samain S."/>
            <person name="Cattolico L."/>
            <person name="Pelletier E."/>
            <person name="Couloux A."/>
            <person name="Segurens B."/>
            <person name="Wincker P."/>
            <person name="D'Hont A."/>
            <person name="Scarpelli C."/>
            <person name="Weissenbach J."/>
            <person name="Salanoubat M."/>
            <person name="Quetier F."/>
            <person name="Yu Y."/>
            <person name="Kim H.R."/>
            <person name="Rambo T."/>
            <person name="Currie J."/>
            <person name="Collura K."/>
            <person name="Luo M."/>
            <person name="Yang T."/>
            <person name="Ammiraju J.S.S."/>
            <person name="Engler F."/>
            <person name="Soderlund C."/>
            <person name="Wing R.A."/>
            <person name="Palmer L.E."/>
            <person name="de la Bastide M."/>
            <person name="Spiegel L."/>
            <person name="Nascimento L."/>
            <person name="Zutavern T."/>
            <person name="O'Shaughnessy A."/>
            <person name="Dike S."/>
            <person name="Dedhia N."/>
            <person name="Preston R."/>
            <person name="Balija V."/>
            <person name="McCombie W.R."/>
            <person name="Chow T."/>
            <person name="Chen H."/>
            <person name="Chung M."/>
            <person name="Chen C."/>
            <person name="Shaw J."/>
            <person name="Wu H."/>
            <person name="Hsiao K."/>
            <person name="Chao Y."/>
            <person name="Chu M."/>
            <person name="Cheng C."/>
            <person name="Hour A."/>
            <person name="Lee P."/>
            <person name="Lin S."/>
            <person name="Lin Y."/>
            <person name="Liou J."/>
            <person name="Liu S."/>
            <person name="Hsing Y."/>
            <person name="Raghuvanshi S."/>
            <person name="Mohanty A."/>
            <person name="Bharti A.K."/>
            <person name="Gaur A."/>
            <person name="Gupta V."/>
            <person name="Kumar D."/>
            <person name="Ravi V."/>
            <person name="Vij S."/>
            <person name="Kapur A."/>
            <person name="Khurana P."/>
            <person name="Khurana P."/>
            <person name="Khurana J.P."/>
            <person name="Tyagi A.K."/>
            <person name="Gaikwad K."/>
            <person name="Singh A."/>
            <person name="Dalal V."/>
            <person name="Srivastava S."/>
            <person name="Dixit A."/>
            <person name="Pal A.K."/>
            <person name="Ghazi I.A."/>
            <person name="Yadav M."/>
            <person name="Pandit A."/>
            <person name="Bhargava A."/>
            <person name="Sureshbabu K."/>
            <person name="Batra K."/>
            <person name="Sharma T.R."/>
            <person name="Mohapatra T."/>
            <person name="Singh N.K."/>
            <person name="Messing J."/>
            <person name="Nelson A.B."/>
            <person name="Fuks G."/>
            <person name="Kavchok S."/>
            <person name="Keizer G."/>
            <person name="Linton E."/>
            <person name="Llaca V."/>
            <person name="Song R."/>
            <person name="Tanyolac B."/>
            <person name="Young S."/>
            <person name="Ho-Il K."/>
            <person name="Hahn J.H."/>
            <person name="Sangsakoo G."/>
            <person name="Vanavichit A."/>
            <person name="de Mattos Luiz.A.T."/>
            <person name="Zimmer P.D."/>
            <person name="Malone G."/>
            <person name="Dellagostin O."/>
            <person name="de Oliveira A.C."/>
            <person name="Bevan M."/>
            <person name="Bancroft I."/>
            <person name="Minx P."/>
            <person name="Cordum H."/>
            <person name="Wilson R."/>
            <person name="Cheng Z."/>
            <person name="Jin W."/>
            <person name="Jiang J."/>
            <person name="Leong S.A."/>
            <person name="Iwama H."/>
            <person name="Gojobori T."/>
            <person name="Itoh T."/>
            <person name="Niimura Y."/>
            <person name="Fujii Y."/>
            <person name="Habara T."/>
            <person name="Sakai H."/>
            <person name="Sato Y."/>
            <person name="Wilson G."/>
            <person name="Kumar K."/>
            <person name="McCouch S."/>
            <person name="Juretic N."/>
            <person name="Hoen D."/>
            <person name="Wright S."/>
            <person name="Bruskiewich R."/>
            <person name="Bureau T."/>
            <person name="Miyao A."/>
            <person name="Hirochika H."/>
            <person name="Nishikawa T."/>
            <person name="Kadowaki K."/>
            <person name="Sugiura M."/>
            <person name="Burr B."/>
            <person name="Sasaki T."/>
        </authorList>
    </citation>
    <scope>NUCLEOTIDE SEQUENCE [LARGE SCALE GENOMIC DNA]</scope>
    <source>
        <strain evidence="3">cv. Nipponbare</strain>
    </source>
</reference>
<dbReference type="Proteomes" id="UP000000763">
    <property type="component" value="Chromosome 9"/>
</dbReference>
<dbReference type="EMBL" id="AP005903">
    <property type="protein sequence ID" value="BAD38419.1"/>
    <property type="molecule type" value="Genomic_DNA"/>
</dbReference>
<accession>Q67TV2</accession>
<name>Q67TV2_ORYSJ</name>
<evidence type="ECO:0000313" key="2">
    <source>
        <dbReference type="EMBL" id="BAD38419.1"/>
    </source>
</evidence>
<sequence length="64" mass="7412">MVSRRDGLLREWRQRWRHSEMVEGVEEEEVVAATTHARKEEGEDAARWGEKGETARMGEERTGG</sequence>
<proteinExistence type="predicted"/>
<evidence type="ECO:0000256" key="1">
    <source>
        <dbReference type="SAM" id="MobiDB-lite"/>
    </source>
</evidence>